<evidence type="ECO:0000313" key="1">
    <source>
        <dbReference type="EMBL" id="KAF2191225.1"/>
    </source>
</evidence>
<dbReference type="EMBL" id="ML994617">
    <property type="protein sequence ID" value="KAF2191225.1"/>
    <property type="molecule type" value="Genomic_DNA"/>
</dbReference>
<keyword evidence="2" id="KW-1185">Reference proteome</keyword>
<accession>A0A6A6EJC1</accession>
<name>A0A6A6EJC1_9PEZI</name>
<evidence type="ECO:0000313" key="2">
    <source>
        <dbReference type="Proteomes" id="UP000800200"/>
    </source>
</evidence>
<organism evidence="1 2">
    <name type="scientific">Zopfia rhizophila CBS 207.26</name>
    <dbReference type="NCBI Taxonomy" id="1314779"/>
    <lineage>
        <taxon>Eukaryota</taxon>
        <taxon>Fungi</taxon>
        <taxon>Dikarya</taxon>
        <taxon>Ascomycota</taxon>
        <taxon>Pezizomycotina</taxon>
        <taxon>Dothideomycetes</taxon>
        <taxon>Dothideomycetes incertae sedis</taxon>
        <taxon>Zopfiaceae</taxon>
        <taxon>Zopfia</taxon>
    </lineage>
</organism>
<sequence>MLFSSVLSRHFLTNTLTNRNPDLALFLDRYIQYVKFYCGMRTVAHNAWPLLIESDCSLFCSRIRVCRTAYLWLRLPRTPLLGFQGKP</sequence>
<gene>
    <name evidence="1" type="ORF">K469DRAFT_808369</name>
</gene>
<proteinExistence type="predicted"/>
<dbReference type="AlphaFoldDB" id="A0A6A6EJC1"/>
<reference evidence="1" key="1">
    <citation type="journal article" date="2020" name="Stud. Mycol.">
        <title>101 Dothideomycetes genomes: a test case for predicting lifestyles and emergence of pathogens.</title>
        <authorList>
            <person name="Haridas S."/>
            <person name="Albert R."/>
            <person name="Binder M."/>
            <person name="Bloem J."/>
            <person name="Labutti K."/>
            <person name="Salamov A."/>
            <person name="Andreopoulos B."/>
            <person name="Baker S."/>
            <person name="Barry K."/>
            <person name="Bills G."/>
            <person name="Bluhm B."/>
            <person name="Cannon C."/>
            <person name="Castanera R."/>
            <person name="Culley D."/>
            <person name="Daum C."/>
            <person name="Ezra D."/>
            <person name="Gonzalez J."/>
            <person name="Henrissat B."/>
            <person name="Kuo A."/>
            <person name="Liang C."/>
            <person name="Lipzen A."/>
            <person name="Lutzoni F."/>
            <person name="Magnuson J."/>
            <person name="Mondo S."/>
            <person name="Nolan M."/>
            <person name="Ohm R."/>
            <person name="Pangilinan J."/>
            <person name="Park H.-J."/>
            <person name="Ramirez L."/>
            <person name="Alfaro M."/>
            <person name="Sun H."/>
            <person name="Tritt A."/>
            <person name="Yoshinaga Y."/>
            <person name="Zwiers L.-H."/>
            <person name="Turgeon B."/>
            <person name="Goodwin S."/>
            <person name="Spatafora J."/>
            <person name="Crous P."/>
            <person name="Grigoriev I."/>
        </authorList>
    </citation>
    <scope>NUCLEOTIDE SEQUENCE</scope>
    <source>
        <strain evidence="1">CBS 207.26</strain>
    </source>
</reference>
<protein>
    <submittedName>
        <fullName evidence="1">Uncharacterized protein</fullName>
    </submittedName>
</protein>
<dbReference type="Proteomes" id="UP000800200">
    <property type="component" value="Unassembled WGS sequence"/>
</dbReference>